<sequence>MLSVIVYVPAIPEQTYRDYAAGRKGGVLLGVGWISGSGMVMLPMGASIRRRPVASGLERPHPDPVDTIPINRLGWQFLHDLAPALLLILQVFFGIIGRHHDRNQSFNIKVEWRVVHGVIVAGARSCSLFSHWRVYRRKRCERLWKNIHQTDLH</sequence>
<dbReference type="Proteomes" id="UP001451782">
    <property type="component" value="Chromosome"/>
</dbReference>
<evidence type="ECO:0000256" key="1">
    <source>
        <dbReference type="SAM" id="Phobius"/>
    </source>
</evidence>
<organism evidence="2 3">
    <name type="scientific">Yoonia algicola</name>
    <dbReference type="NCBI Taxonomy" id="3137368"/>
    <lineage>
        <taxon>Bacteria</taxon>
        <taxon>Pseudomonadati</taxon>
        <taxon>Pseudomonadota</taxon>
        <taxon>Alphaproteobacteria</taxon>
        <taxon>Rhodobacterales</taxon>
        <taxon>Paracoccaceae</taxon>
        <taxon>Yoonia</taxon>
    </lineage>
</organism>
<keyword evidence="1" id="KW-1133">Transmembrane helix</keyword>
<evidence type="ECO:0000313" key="3">
    <source>
        <dbReference type="Proteomes" id="UP001451782"/>
    </source>
</evidence>
<feature type="transmembrane region" description="Helical" evidence="1">
    <location>
        <begin position="25"/>
        <end position="42"/>
    </location>
</feature>
<dbReference type="RefSeq" id="WP_342070680.1">
    <property type="nucleotide sequence ID" value="NZ_CP151762.1"/>
</dbReference>
<keyword evidence="1" id="KW-0812">Transmembrane</keyword>
<evidence type="ECO:0000313" key="2">
    <source>
        <dbReference type="EMBL" id="WZU64315.1"/>
    </source>
</evidence>
<feature type="transmembrane region" description="Helical" evidence="1">
    <location>
        <begin position="77"/>
        <end position="96"/>
    </location>
</feature>
<dbReference type="EMBL" id="CP151762">
    <property type="protein sequence ID" value="WZU64315.1"/>
    <property type="molecule type" value="Genomic_DNA"/>
</dbReference>
<dbReference type="KEGG" id="yag:AABB28_03165"/>
<keyword evidence="1" id="KW-0472">Membrane</keyword>
<proteinExistence type="predicted"/>
<gene>
    <name evidence="2" type="ORF">AABB28_03165</name>
</gene>
<reference evidence="2 3" key="1">
    <citation type="submission" date="2024-04" db="EMBL/GenBank/DDBJ databases">
        <title>Phylogenomic analyses of a clade within the roseobacter group suggest taxonomic reassignments of species of the genera Aestuariivita, Citreicella, Loktanella, Nautella, Pelagibaca, Ruegeria, Thalassobius, Thiobacimonas and Tropicibacter, and the proposal o.</title>
        <authorList>
            <person name="Jeon C.O."/>
        </authorList>
    </citation>
    <scope>NUCLEOTIDE SEQUENCE [LARGE SCALE GENOMIC DNA]</scope>
    <source>
        <strain evidence="2 3">G8-12</strain>
    </source>
</reference>
<name>A0AAN0M420_9RHOB</name>
<dbReference type="AlphaFoldDB" id="A0AAN0M420"/>
<keyword evidence="3" id="KW-1185">Reference proteome</keyword>
<protein>
    <submittedName>
        <fullName evidence="2">Uncharacterized protein</fullName>
    </submittedName>
</protein>
<accession>A0AAN0M420</accession>